<dbReference type="InterPro" id="IPR011009">
    <property type="entry name" value="Kinase-like_dom_sf"/>
</dbReference>
<sequence length="526" mass="58956">MSQALIDALQAPTCYSHTTTGFTVRETHISWVILTGDYAYKIKKPVNLGFLDYSTLAQRRHFCEVEVSRNQHFNNHTYLEVVPISGSPEAPLVDDDSAPFEYAVKMRQFDDRNLLCQLQQRGELTTTHIEALVRQLAHAHQHAEKAPAESDAGSLEAIKAPVQNNFTQIAPLLEEEQDKQQLKLLETWAHDTADSLAERLNQRRVQGMICACHGDLHLSNAAATADQVMLFDCIEFNPSLYWIDPISDLAFLLMDLESRELHTLANVALNLYLELTGDYNGLALLPYYKSYRAMVRAKVSLLRLQEEGNLLDAEDRASILRQYRTYSALAEHYIDFHMPYLLVTHGVSGSGKSTLTRYVVEALGAIRIRSDVERKRLYGFAPNDASQSPLDSGIYTQEATAQTYDRLASLGTDCLKCAVPVIFDATGLKRSQRDQLRAVGEGLGVPVVIINMAASEATLRRRIVKRQTQGDQVAEADLTILERQLAAREPLEEDELQSTVHVDTDAPGASQTLVQLLKDHLHLEER</sequence>
<keyword evidence="3" id="KW-1185">Reference proteome</keyword>
<protein>
    <recommendedName>
        <fullName evidence="1">Aminoglycoside phosphotransferase domain-containing protein</fullName>
    </recommendedName>
</protein>
<evidence type="ECO:0000313" key="3">
    <source>
        <dbReference type="Proteomes" id="UP000094291"/>
    </source>
</evidence>
<comment type="caution">
    <text evidence="2">The sequence shown here is derived from an EMBL/GenBank/DDBJ whole genome shotgun (WGS) entry which is preliminary data.</text>
</comment>
<dbReference type="RefSeq" id="WP_068999662.1">
    <property type="nucleotide sequence ID" value="NZ_MDTQ01000001.1"/>
</dbReference>
<dbReference type="Pfam" id="PF13671">
    <property type="entry name" value="AAA_33"/>
    <property type="match status" value="1"/>
</dbReference>
<dbReference type="EMBL" id="MDTQ01000001">
    <property type="protein sequence ID" value="ODC04678.1"/>
    <property type="molecule type" value="Genomic_DNA"/>
</dbReference>
<dbReference type="OrthoDB" id="9810277at2"/>
<accession>A0A1E2VCD3</accession>
<dbReference type="InterPro" id="IPR002575">
    <property type="entry name" value="Aminoglycoside_PTrfase"/>
</dbReference>
<evidence type="ECO:0000313" key="2">
    <source>
        <dbReference type="EMBL" id="ODC04678.1"/>
    </source>
</evidence>
<organism evidence="2 3">
    <name type="scientific">Terasakiispira papahanaumokuakeensis</name>
    <dbReference type="NCBI Taxonomy" id="197479"/>
    <lineage>
        <taxon>Bacteria</taxon>
        <taxon>Pseudomonadati</taxon>
        <taxon>Pseudomonadota</taxon>
        <taxon>Gammaproteobacteria</taxon>
        <taxon>Oceanospirillales</taxon>
        <taxon>Terasakiispira</taxon>
    </lineage>
</organism>
<dbReference type="STRING" id="197479.BFW38_15235"/>
<gene>
    <name evidence="2" type="ORF">BFW38_15235</name>
</gene>
<dbReference type="InterPro" id="IPR052732">
    <property type="entry name" value="Cell-binding_unc_protein"/>
</dbReference>
<name>A0A1E2VCD3_9GAMM</name>
<evidence type="ECO:0000259" key="1">
    <source>
        <dbReference type="Pfam" id="PF01636"/>
    </source>
</evidence>
<feature type="domain" description="Aminoglycoside phosphotransferase" evidence="1">
    <location>
        <begin position="126"/>
        <end position="282"/>
    </location>
</feature>
<dbReference type="InterPro" id="IPR027417">
    <property type="entry name" value="P-loop_NTPase"/>
</dbReference>
<dbReference type="AlphaFoldDB" id="A0A1E2VCD3"/>
<dbReference type="PANTHER" id="PTHR43883">
    <property type="entry name" value="SLR0207 PROTEIN"/>
    <property type="match status" value="1"/>
</dbReference>
<dbReference type="SUPFAM" id="SSF52540">
    <property type="entry name" value="P-loop containing nucleoside triphosphate hydrolases"/>
    <property type="match status" value="1"/>
</dbReference>
<dbReference type="PANTHER" id="PTHR43883:SF1">
    <property type="entry name" value="GLUCONOKINASE"/>
    <property type="match status" value="1"/>
</dbReference>
<dbReference type="Pfam" id="PF01636">
    <property type="entry name" value="APH"/>
    <property type="match status" value="1"/>
</dbReference>
<dbReference type="Proteomes" id="UP000094291">
    <property type="component" value="Unassembled WGS sequence"/>
</dbReference>
<reference evidence="2 3" key="1">
    <citation type="submission" date="2016-08" db="EMBL/GenBank/DDBJ databases">
        <authorList>
            <person name="Seilhamer J.J."/>
        </authorList>
    </citation>
    <scope>NUCLEOTIDE SEQUENCE [LARGE SCALE GENOMIC DNA]</scope>
    <source>
        <strain evidence="2 3">PH27A</strain>
    </source>
</reference>
<dbReference type="Gene3D" id="3.90.1200.10">
    <property type="match status" value="1"/>
</dbReference>
<dbReference type="Gene3D" id="3.40.50.300">
    <property type="entry name" value="P-loop containing nucleotide triphosphate hydrolases"/>
    <property type="match status" value="1"/>
</dbReference>
<proteinExistence type="predicted"/>
<dbReference type="SUPFAM" id="SSF56112">
    <property type="entry name" value="Protein kinase-like (PK-like)"/>
    <property type="match status" value="1"/>
</dbReference>